<comment type="subcellular location">
    <subcellularLocation>
        <location evidence="12">Cytoplasm</location>
    </subcellularLocation>
</comment>
<dbReference type="GO" id="GO:0004550">
    <property type="term" value="F:nucleoside diphosphate kinase activity"/>
    <property type="evidence" value="ECO:0007669"/>
    <property type="project" value="UniProtKB-UniRule"/>
</dbReference>
<evidence type="ECO:0000256" key="5">
    <source>
        <dbReference type="ARBA" id="ARBA00022679"/>
    </source>
</evidence>
<proteinExistence type="inferred from homology"/>
<comment type="function">
    <text evidence="12">Major role in the synthesis of nucleoside triphosphates other than ATP. The ATP gamma phosphate is transferred to the NDP beta phosphate via a ping-pong mechanism, using a phosphorylated active-site intermediate.</text>
</comment>
<evidence type="ECO:0000313" key="17">
    <source>
        <dbReference type="EMBL" id="TMQ51788.1"/>
    </source>
</evidence>
<gene>
    <name evidence="12" type="primary">ndk</name>
    <name evidence="17" type="ORF">E6K72_09945</name>
</gene>
<evidence type="ECO:0000256" key="11">
    <source>
        <dbReference type="ARBA" id="ARBA00023080"/>
    </source>
</evidence>
<feature type="binding site" evidence="12 13">
    <location>
        <position position="11"/>
    </location>
    <ligand>
        <name>ATP</name>
        <dbReference type="ChEBI" id="CHEBI:30616"/>
    </ligand>
</feature>
<comment type="cofactor">
    <cofactor evidence="12">
        <name>Mg(2+)</name>
        <dbReference type="ChEBI" id="CHEBI:18420"/>
    </cofactor>
</comment>
<dbReference type="PANTHER" id="PTHR46161:SF3">
    <property type="entry name" value="NUCLEOSIDE DIPHOSPHATE KINASE DDB_G0292928-RELATED"/>
    <property type="match status" value="1"/>
</dbReference>
<keyword evidence="9 12" id="KW-0067">ATP-binding</keyword>
<dbReference type="SUPFAM" id="SSF54919">
    <property type="entry name" value="Nucleoside diphosphate kinase, NDK"/>
    <property type="match status" value="1"/>
</dbReference>
<dbReference type="EC" id="2.7.4.6" evidence="2 12"/>
<feature type="binding site" evidence="12 13">
    <location>
        <position position="104"/>
    </location>
    <ligand>
        <name>ATP</name>
        <dbReference type="ChEBI" id="CHEBI:30616"/>
    </ligand>
</feature>
<dbReference type="PROSITE" id="PS00469">
    <property type="entry name" value="NDPK"/>
    <property type="match status" value="1"/>
</dbReference>
<dbReference type="FunFam" id="3.30.70.141:FF:000003">
    <property type="entry name" value="Nucleoside diphosphate kinase"/>
    <property type="match status" value="1"/>
</dbReference>
<dbReference type="NCBIfam" id="NF001908">
    <property type="entry name" value="PRK00668.1"/>
    <property type="match status" value="1"/>
</dbReference>
<evidence type="ECO:0000256" key="6">
    <source>
        <dbReference type="ARBA" id="ARBA00022723"/>
    </source>
</evidence>
<dbReference type="InterPro" id="IPR023005">
    <property type="entry name" value="Nucleoside_diP_kinase_AS"/>
</dbReference>
<keyword evidence="11 12" id="KW-0546">Nucleotide metabolism</keyword>
<reference evidence="17 18" key="1">
    <citation type="journal article" date="2019" name="Nat. Microbiol.">
        <title>Mediterranean grassland soil C-N compound turnover is dependent on rainfall and depth, and is mediated by genomically divergent microorganisms.</title>
        <authorList>
            <person name="Diamond S."/>
            <person name="Andeer P.F."/>
            <person name="Li Z."/>
            <person name="Crits-Christoph A."/>
            <person name="Burstein D."/>
            <person name="Anantharaman K."/>
            <person name="Lane K.R."/>
            <person name="Thomas B.C."/>
            <person name="Pan C."/>
            <person name="Northen T.R."/>
            <person name="Banfield J.F."/>
        </authorList>
    </citation>
    <scope>NUCLEOTIDE SEQUENCE [LARGE SCALE GENOMIC DNA]</scope>
    <source>
        <strain evidence="17">WS_2</strain>
    </source>
</reference>
<dbReference type="GO" id="GO:0005524">
    <property type="term" value="F:ATP binding"/>
    <property type="evidence" value="ECO:0007669"/>
    <property type="project" value="UniProtKB-UniRule"/>
</dbReference>
<keyword evidence="12" id="KW-0597">Phosphoprotein</keyword>
<comment type="catalytic activity">
    <reaction evidence="12">
        <text>a ribonucleoside 5'-diphosphate + ATP = a ribonucleoside 5'-triphosphate + ADP</text>
        <dbReference type="Rhea" id="RHEA:18113"/>
        <dbReference type="ChEBI" id="CHEBI:30616"/>
        <dbReference type="ChEBI" id="CHEBI:57930"/>
        <dbReference type="ChEBI" id="CHEBI:61557"/>
        <dbReference type="ChEBI" id="CHEBI:456216"/>
        <dbReference type="EC" id="2.7.4.6"/>
    </reaction>
</comment>
<dbReference type="GO" id="GO:0006183">
    <property type="term" value="P:GTP biosynthetic process"/>
    <property type="evidence" value="ECO:0007669"/>
    <property type="project" value="UniProtKB-UniRule"/>
</dbReference>
<feature type="binding site" evidence="12 13">
    <location>
        <position position="93"/>
    </location>
    <ligand>
        <name>ATP</name>
        <dbReference type="ChEBI" id="CHEBI:30616"/>
    </ligand>
</feature>
<feature type="domain" description="Nucleoside diphosphate kinase-like" evidence="16">
    <location>
        <begin position="3"/>
        <end position="140"/>
    </location>
</feature>
<dbReference type="InterPro" id="IPR001564">
    <property type="entry name" value="Nucleoside_diP_kinase"/>
</dbReference>
<keyword evidence="7 12" id="KW-0547">Nucleotide-binding</keyword>
<dbReference type="GO" id="GO:0046872">
    <property type="term" value="F:metal ion binding"/>
    <property type="evidence" value="ECO:0007669"/>
    <property type="project" value="UniProtKB-KW"/>
</dbReference>
<keyword evidence="6 12" id="KW-0479">Metal-binding</keyword>
<sequence length="140" mass="15565">MAIDRTLFIIKPDAVQRNLIGRILAHVEERGFRIVEARLARLTRDQCQEFYQEHAARPFFPDLVAYMTSGPVLLACLEREGAVPTLREVVGATDPAQAPPGTIRQLYGKSKQMNSVHASDSPASSEREVKLFFGVAALTR</sequence>
<evidence type="ECO:0000256" key="8">
    <source>
        <dbReference type="ARBA" id="ARBA00022777"/>
    </source>
</evidence>
<dbReference type="SMART" id="SM00562">
    <property type="entry name" value="NDK"/>
    <property type="match status" value="1"/>
</dbReference>
<dbReference type="AlphaFoldDB" id="A0A538SK91"/>
<feature type="binding site" evidence="12 13">
    <location>
        <position position="59"/>
    </location>
    <ligand>
        <name>ATP</name>
        <dbReference type="ChEBI" id="CHEBI:30616"/>
    </ligand>
</feature>
<keyword evidence="4 12" id="KW-0963">Cytoplasm</keyword>
<dbReference type="GO" id="GO:0005737">
    <property type="term" value="C:cytoplasm"/>
    <property type="evidence" value="ECO:0007669"/>
    <property type="project" value="UniProtKB-SubCell"/>
</dbReference>
<dbReference type="HAMAP" id="MF_00451">
    <property type="entry name" value="NDP_kinase"/>
    <property type="match status" value="1"/>
</dbReference>
<dbReference type="InterPro" id="IPR034907">
    <property type="entry name" value="NDK-like_dom"/>
</dbReference>
<evidence type="ECO:0000256" key="14">
    <source>
        <dbReference type="RuleBase" id="RU004011"/>
    </source>
</evidence>
<evidence type="ECO:0000256" key="7">
    <source>
        <dbReference type="ARBA" id="ARBA00022741"/>
    </source>
</evidence>
<keyword evidence="5 12" id="KW-0808">Transferase</keyword>
<evidence type="ECO:0000256" key="9">
    <source>
        <dbReference type="ARBA" id="ARBA00022840"/>
    </source>
</evidence>
<dbReference type="Pfam" id="PF00334">
    <property type="entry name" value="NDK"/>
    <property type="match status" value="1"/>
</dbReference>
<dbReference type="GO" id="GO:0006241">
    <property type="term" value="P:CTP biosynthetic process"/>
    <property type="evidence" value="ECO:0007669"/>
    <property type="project" value="UniProtKB-UniRule"/>
</dbReference>
<evidence type="ECO:0000256" key="3">
    <source>
        <dbReference type="ARBA" id="ARBA00017632"/>
    </source>
</evidence>
<dbReference type="Gene3D" id="3.30.70.141">
    <property type="entry name" value="Nucleoside diphosphate kinase-like domain"/>
    <property type="match status" value="1"/>
</dbReference>
<dbReference type="Proteomes" id="UP000317716">
    <property type="component" value="Unassembled WGS sequence"/>
</dbReference>
<comment type="similarity">
    <text evidence="1 12 13 14">Belongs to the NDK family.</text>
</comment>
<dbReference type="InterPro" id="IPR036850">
    <property type="entry name" value="NDK-like_dom_sf"/>
</dbReference>
<dbReference type="GO" id="GO:0006228">
    <property type="term" value="P:UTP biosynthetic process"/>
    <property type="evidence" value="ECO:0007669"/>
    <property type="project" value="UniProtKB-UniRule"/>
</dbReference>
<evidence type="ECO:0000313" key="18">
    <source>
        <dbReference type="Proteomes" id="UP000317716"/>
    </source>
</evidence>
<evidence type="ECO:0000256" key="1">
    <source>
        <dbReference type="ARBA" id="ARBA00008142"/>
    </source>
</evidence>
<dbReference type="PROSITE" id="PS51374">
    <property type="entry name" value="NDPK_LIKE"/>
    <property type="match status" value="1"/>
</dbReference>
<protein>
    <recommendedName>
        <fullName evidence="3 12">Nucleoside diphosphate kinase</fullName>
        <shortName evidence="12">NDK</shortName>
        <shortName evidence="12">NDP kinase</shortName>
        <ecNumber evidence="2 12">2.7.4.6</ecNumber>
    </recommendedName>
    <alternativeName>
        <fullName evidence="12">Nucleoside-2-P kinase</fullName>
    </alternativeName>
</protein>
<dbReference type="EMBL" id="VBOS01000352">
    <property type="protein sequence ID" value="TMQ51788.1"/>
    <property type="molecule type" value="Genomic_DNA"/>
</dbReference>
<evidence type="ECO:0000256" key="10">
    <source>
        <dbReference type="ARBA" id="ARBA00022842"/>
    </source>
</evidence>
<comment type="caution">
    <text evidence="17">The sequence shown here is derived from an EMBL/GenBank/DDBJ whole genome shotgun (WGS) entry which is preliminary data.</text>
</comment>
<evidence type="ECO:0000256" key="15">
    <source>
        <dbReference type="RuleBase" id="RU004013"/>
    </source>
</evidence>
<evidence type="ECO:0000256" key="12">
    <source>
        <dbReference type="HAMAP-Rule" id="MF_00451"/>
    </source>
</evidence>
<comment type="subunit">
    <text evidence="12">Homotetramer.</text>
</comment>
<feature type="active site" description="Pros-phosphohistidine intermediate" evidence="12 13">
    <location>
        <position position="117"/>
    </location>
</feature>
<accession>A0A538SK91</accession>
<organism evidence="17 18">
    <name type="scientific">Eiseniibacteriota bacterium</name>
    <dbReference type="NCBI Taxonomy" id="2212470"/>
    <lineage>
        <taxon>Bacteria</taxon>
        <taxon>Candidatus Eiseniibacteriota</taxon>
    </lineage>
</organism>
<keyword evidence="8 12" id="KW-0418">Kinase</keyword>
<dbReference type="PRINTS" id="PR01243">
    <property type="entry name" value="NUCDPKINASE"/>
</dbReference>
<evidence type="ECO:0000259" key="16">
    <source>
        <dbReference type="SMART" id="SM00562"/>
    </source>
</evidence>
<dbReference type="CDD" id="cd04413">
    <property type="entry name" value="NDPk_I"/>
    <property type="match status" value="1"/>
</dbReference>
<keyword evidence="10 12" id="KW-0460">Magnesium</keyword>
<evidence type="ECO:0000256" key="2">
    <source>
        <dbReference type="ARBA" id="ARBA00012966"/>
    </source>
</evidence>
<name>A0A538SK91_UNCEI</name>
<evidence type="ECO:0000256" key="4">
    <source>
        <dbReference type="ARBA" id="ARBA00022490"/>
    </source>
</evidence>
<dbReference type="PANTHER" id="PTHR46161">
    <property type="entry name" value="NUCLEOSIDE DIPHOSPHATE KINASE"/>
    <property type="match status" value="1"/>
</dbReference>
<feature type="binding site" evidence="12 13">
    <location>
        <position position="114"/>
    </location>
    <ligand>
        <name>ATP</name>
        <dbReference type="ChEBI" id="CHEBI:30616"/>
    </ligand>
</feature>
<comment type="catalytic activity">
    <reaction evidence="12 15">
        <text>a 2'-deoxyribonucleoside 5'-diphosphate + ATP = a 2'-deoxyribonucleoside 5'-triphosphate + ADP</text>
        <dbReference type="Rhea" id="RHEA:44640"/>
        <dbReference type="ChEBI" id="CHEBI:30616"/>
        <dbReference type="ChEBI" id="CHEBI:61560"/>
        <dbReference type="ChEBI" id="CHEBI:73316"/>
        <dbReference type="ChEBI" id="CHEBI:456216"/>
        <dbReference type="EC" id="2.7.4.6"/>
    </reaction>
</comment>
<feature type="binding site" evidence="12 13">
    <location>
        <position position="87"/>
    </location>
    <ligand>
        <name>ATP</name>
        <dbReference type="ChEBI" id="CHEBI:30616"/>
    </ligand>
</feature>
<evidence type="ECO:0000256" key="13">
    <source>
        <dbReference type="PROSITE-ProRule" id="PRU00706"/>
    </source>
</evidence>